<proteinExistence type="predicted"/>
<accession>A0ACC2CDY6</accession>
<evidence type="ECO:0000313" key="1">
    <source>
        <dbReference type="EMBL" id="KAJ7539882.1"/>
    </source>
</evidence>
<sequence>MTVPFSESLRQMSSSFPFDLSIRNEFQCGSQGSRSWYTASPFTSRKTLGSMTKHNSKIADSITLDSIIKNDITGLSQKYHQKLLLFGVGSCRRRAGFESSCSVTTVSADGNEIIKRDITKSNQRYQQKLLLFGVGSYRRRTGLARSWTLANLNADGNEIIKNAITGSSQKYNQKLLLFSVASCKRSAGFARCCSFSNVNADISDHLSTSNEDVANGFIPKTIQQAETVVKESGQDFAATKALEIDTGGGGGGSSNYRGYGGSDDNGKGGDADEEEEAYGPILNSEEVIREAKARGITLPVDLAEAARAVGIEKLLLFRYFQLQQGALWPLGSAIKKSSMLRNWMLADPSFLFKLLIEVAIDATCATFAEVQKRGKDFWNEFELYMSDLVVGVVLDITLVCMLAPFVQFGGKPPPRGTMGRLSKALGALPSSMFEAERPGRGFTLYQRVGTLFVKGAQYGVVGFVCGLIGQGFASSIMTFKRKLKKSDEHEVAIPPILPTAALWAVFMAVSSNTRYQIVNGLERVVESSSVAKRVPQFAMAFTIGIRFANNIYGGMQFVDWARWAGVQ</sequence>
<dbReference type="EMBL" id="CM055102">
    <property type="protein sequence ID" value="KAJ7539882.1"/>
    <property type="molecule type" value="Genomic_DNA"/>
</dbReference>
<organism evidence="1 2">
    <name type="scientific">Diphasiastrum complanatum</name>
    <name type="common">Issler's clubmoss</name>
    <name type="synonym">Lycopodium complanatum</name>
    <dbReference type="NCBI Taxonomy" id="34168"/>
    <lineage>
        <taxon>Eukaryota</taxon>
        <taxon>Viridiplantae</taxon>
        <taxon>Streptophyta</taxon>
        <taxon>Embryophyta</taxon>
        <taxon>Tracheophyta</taxon>
        <taxon>Lycopodiopsida</taxon>
        <taxon>Lycopodiales</taxon>
        <taxon>Lycopodiaceae</taxon>
        <taxon>Lycopodioideae</taxon>
        <taxon>Diphasiastrum</taxon>
    </lineage>
</organism>
<evidence type="ECO:0000313" key="2">
    <source>
        <dbReference type="Proteomes" id="UP001162992"/>
    </source>
</evidence>
<comment type="caution">
    <text evidence="1">The sequence shown here is derived from an EMBL/GenBank/DDBJ whole genome shotgun (WGS) entry which is preliminary data.</text>
</comment>
<dbReference type="Proteomes" id="UP001162992">
    <property type="component" value="Chromosome 11"/>
</dbReference>
<name>A0ACC2CDY6_DIPCM</name>
<gene>
    <name evidence="1" type="ORF">O6H91_11G113400</name>
</gene>
<reference evidence="2" key="1">
    <citation type="journal article" date="2024" name="Proc. Natl. Acad. Sci. U.S.A.">
        <title>Extraordinary preservation of gene collinearity over three hundred million years revealed in homosporous lycophytes.</title>
        <authorList>
            <person name="Li C."/>
            <person name="Wickell D."/>
            <person name="Kuo L.Y."/>
            <person name="Chen X."/>
            <person name="Nie B."/>
            <person name="Liao X."/>
            <person name="Peng D."/>
            <person name="Ji J."/>
            <person name="Jenkins J."/>
            <person name="Williams M."/>
            <person name="Shu S."/>
            <person name="Plott C."/>
            <person name="Barry K."/>
            <person name="Rajasekar S."/>
            <person name="Grimwood J."/>
            <person name="Han X."/>
            <person name="Sun S."/>
            <person name="Hou Z."/>
            <person name="He W."/>
            <person name="Dai G."/>
            <person name="Sun C."/>
            <person name="Schmutz J."/>
            <person name="Leebens-Mack J.H."/>
            <person name="Li F.W."/>
            <person name="Wang L."/>
        </authorList>
    </citation>
    <scope>NUCLEOTIDE SEQUENCE [LARGE SCALE GENOMIC DNA]</scope>
    <source>
        <strain evidence="2">cv. PW_Plant_1</strain>
    </source>
</reference>
<keyword evidence="2" id="KW-1185">Reference proteome</keyword>
<protein>
    <submittedName>
        <fullName evidence="1">Uncharacterized protein</fullName>
    </submittedName>
</protein>